<evidence type="ECO:0000256" key="2">
    <source>
        <dbReference type="SAM" id="Phobius"/>
    </source>
</evidence>
<dbReference type="PANTHER" id="PTHR43139">
    <property type="entry name" value="SI:DKEY-122A22.2"/>
    <property type="match status" value="1"/>
</dbReference>
<dbReference type="RefSeq" id="XP_003870780.1">
    <property type="nucleotide sequence ID" value="XM_003870731.1"/>
</dbReference>
<dbReference type="GeneID" id="14541578"/>
<dbReference type="InterPro" id="IPR000073">
    <property type="entry name" value="AB_hydrolase_1"/>
</dbReference>
<protein>
    <recommendedName>
        <fullName evidence="3">AB hydrolase-1 domain-containing protein</fullName>
    </recommendedName>
</protein>
<keyword evidence="2" id="KW-0812">Transmembrane</keyword>
<feature type="transmembrane region" description="Helical" evidence="2">
    <location>
        <begin position="116"/>
        <end position="138"/>
    </location>
</feature>
<feature type="transmembrane region" description="Helical" evidence="2">
    <location>
        <begin position="179"/>
        <end position="198"/>
    </location>
</feature>
<gene>
    <name evidence="4" type="ORF">CORT_0F04280</name>
</gene>
<feature type="transmembrane region" description="Helical" evidence="2">
    <location>
        <begin position="254"/>
        <end position="280"/>
    </location>
</feature>
<dbReference type="KEGG" id="cot:CORT_0F04280"/>
<feature type="transmembrane region" description="Helical" evidence="2">
    <location>
        <begin position="210"/>
        <end position="230"/>
    </location>
</feature>
<evidence type="ECO:0000313" key="5">
    <source>
        <dbReference type="Proteomes" id="UP000005018"/>
    </source>
</evidence>
<dbReference type="Pfam" id="PF10329">
    <property type="entry name" value="DUF2417"/>
    <property type="match status" value="1"/>
</dbReference>
<dbReference type="OrthoDB" id="164921at2759"/>
<dbReference type="PANTHER" id="PTHR43139:SF52">
    <property type="entry name" value="SI:DKEY-122A22.2"/>
    <property type="match status" value="1"/>
</dbReference>
<dbReference type="AlphaFoldDB" id="H8X9I6"/>
<proteinExistence type="predicted"/>
<keyword evidence="2" id="KW-1133">Transmembrane helix</keyword>
<organism evidence="4 5">
    <name type="scientific">Candida orthopsilosis (strain 90-125)</name>
    <name type="common">Yeast</name>
    <dbReference type="NCBI Taxonomy" id="1136231"/>
    <lineage>
        <taxon>Eukaryota</taxon>
        <taxon>Fungi</taxon>
        <taxon>Dikarya</taxon>
        <taxon>Ascomycota</taxon>
        <taxon>Saccharomycotina</taxon>
        <taxon>Pichiomycetes</taxon>
        <taxon>Debaryomycetaceae</taxon>
        <taxon>Candida/Lodderomyces clade</taxon>
        <taxon>Candida</taxon>
    </lineage>
</organism>
<feature type="domain" description="AB hydrolase-1" evidence="3">
    <location>
        <begin position="319"/>
        <end position="434"/>
    </location>
</feature>
<reference evidence="4 5" key="1">
    <citation type="journal article" date="2012" name="PLoS ONE">
        <title>Sequence and analysis of the genome of the pathogenic yeast Candida orthopsilosis.</title>
        <authorList>
            <person name="Riccombeni A."/>
            <person name="Vidanes G."/>
            <person name="Proux-Wera E."/>
            <person name="Wolfe K.H."/>
            <person name="Butler G."/>
        </authorList>
    </citation>
    <scope>NUCLEOTIDE SEQUENCE [LARGE SCALE GENOMIC DNA]</scope>
    <source>
        <strain evidence="4 5">Co 90-125</strain>
    </source>
</reference>
<evidence type="ECO:0000256" key="1">
    <source>
        <dbReference type="SAM" id="MobiDB-lite"/>
    </source>
</evidence>
<dbReference type="InterPro" id="IPR052370">
    <property type="entry name" value="Meta-cleavage_hydrolase"/>
</dbReference>
<dbReference type="Proteomes" id="UP000005018">
    <property type="component" value="Chromosome 6"/>
</dbReference>
<evidence type="ECO:0000313" key="4">
    <source>
        <dbReference type="EMBL" id="CCG24652.1"/>
    </source>
</evidence>
<dbReference type="Pfam" id="PF00561">
    <property type="entry name" value="Abhydrolase_1"/>
    <property type="match status" value="1"/>
</dbReference>
<dbReference type="InterPro" id="IPR029058">
    <property type="entry name" value="AB_hydrolase_fold"/>
</dbReference>
<keyword evidence="2" id="KW-0472">Membrane</keyword>
<name>H8X9I6_CANO9</name>
<evidence type="ECO:0000259" key="3">
    <source>
        <dbReference type="Pfam" id="PF00561"/>
    </source>
</evidence>
<accession>H8X9I6</accession>
<dbReference type="eggNOG" id="ENOG502QQW9">
    <property type="taxonomic scope" value="Eukaryota"/>
</dbReference>
<dbReference type="SUPFAM" id="SSF53474">
    <property type="entry name" value="alpha/beta-Hydrolases"/>
    <property type="match status" value="1"/>
</dbReference>
<keyword evidence="5" id="KW-1185">Reference proteome</keyword>
<sequence>MKFSVIEILLNCCELTKTPIFIAPLHHCRHTSTMSKYQAVDQSDSNSERIHSGRSEGNGGQEGERLHQDNPEPIRESRVPADDRLSSSDMETQALLDPDDPIVSPLNLDRIKLLKYIQTVLVFVNLVLFFVLLFSDFFPIPGFNNRGKSFLQIDLVLICLLINGLNQASFVVPAYYERIGGYIVSGLLLIDLILVIAIPETRQEQGFLGSFLILWTALTSLLNSLIDYWVEEAKHYQEIRYTGRVEKRKTVRELFIIFVKTIFELFILWVVWCISLTIWLHCFDIHEKPWGQLIPVNNNQFRVHLACFGDVYDKKSDQPIVLVEGGQMTSSEVFQEWIEELHHLDKVERYCIWDRPGYGFSDSAPPPQSIGIVVDYLSEALESQGIEGPFAVVGFDIGGLYARMFASRHRAKIHSVLFVDAWPADLLKKWPFSGSGKKNESTKVFKHSLEVMDNITGIKLWLKGFISPLGIIPSFHWFFHPMKFSSKSRVFGRDMYYQSKYIRARCQEQLISGILSYNEIREADINELQVGVISSDFMIKKSLNWGKWQRELTKLSSRTAEWVIAENSDHFIWRSSKGRKELQQLLLRLIGEQEY</sequence>
<dbReference type="HOGENOM" id="CLU_028296_1_0_1"/>
<dbReference type="InterPro" id="IPR019431">
    <property type="entry name" value="DUF2417"/>
</dbReference>
<feature type="compositionally biased region" description="Basic and acidic residues" evidence="1">
    <location>
        <begin position="62"/>
        <end position="86"/>
    </location>
</feature>
<feature type="region of interest" description="Disordered" evidence="1">
    <location>
        <begin position="38"/>
        <end position="86"/>
    </location>
</feature>
<dbReference type="Gene3D" id="3.40.50.1820">
    <property type="entry name" value="alpha/beta hydrolase"/>
    <property type="match status" value="1"/>
</dbReference>
<dbReference type="GO" id="GO:0005783">
    <property type="term" value="C:endoplasmic reticulum"/>
    <property type="evidence" value="ECO:0007669"/>
    <property type="project" value="TreeGrafter"/>
</dbReference>
<feature type="transmembrane region" description="Helical" evidence="2">
    <location>
        <begin position="150"/>
        <end position="172"/>
    </location>
</feature>
<dbReference type="EMBL" id="HE681724">
    <property type="protein sequence ID" value="CCG24652.1"/>
    <property type="molecule type" value="Genomic_DNA"/>
</dbReference>